<evidence type="ECO:0000256" key="1">
    <source>
        <dbReference type="SAM" id="MobiDB-lite"/>
    </source>
</evidence>
<dbReference type="InParanoid" id="E4ZZN0"/>
<evidence type="ECO:0000313" key="2">
    <source>
        <dbReference type="EMBL" id="CBX97146.1"/>
    </source>
</evidence>
<dbReference type="EMBL" id="FP929130">
    <property type="protein sequence ID" value="CBX97146.1"/>
    <property type="molecule type" value="Genomic_DNA"/>
</dbReference>
<name>E4ZZN0_LEPMJ</name>
<feature type="region of interest" description="Disordered" evidence="1">
    <location>
        <begin position="148"/>
        <end position="175"/>
    </location>
</feature>
<organism evidence="3">
    <name type="scientific">Leptosphaeria maculans (strain JN3 / isolate v23.1.3 / race Av1-4-5-6-7-8)</name>
    <name type="common">Blackleg fungus</name>
    <name type="synonym">Phoma lingam</name>
    <dbReference type="NCBI Taxonomy" id="985895"/>
    <lineage>
        <taxon>Eukaryota</taxon>
        <taxon>Fungi</taxon>
        <taxon>Dikarya</taxon>
        <taxon>Ascomycota</taxon>
        <taxon>Pezizomycotina</taxon>
        <taxon>Dothideomycetes</taxon>
        <taxon>Pleosporomycetidae</taxon>
        <taxon>Pleosporales</taxon>
        <taxon>Pleosporineae</taxon>
        <taxon>Leptosphaeriaceae</taxon>
        <taxon>Plenodomus</taxon>
        <taxon>Plenodomus lingam/Leptosphaeria maculans species complex</taxon>
    </lineage>
</organism>
<dbReference type="HOGENOM" id="CLU_1120332_0_0_1"/>
<keyword evidence="3" id="KW-1185">Reference proteome</keyword>
<dbReference type="VEuPathDB" id="FungiDB:LEMA_P102770.1"/>
<accession>E4ZZN0</accession>
<evidence type="ECO:0000313" key="3">
    <source>
        <dbReference type="Proteomes" id="UP000002668"/>
    </source>
</evidence>
<dbReference type="RefSeq" id="XP_003840625.1">
    <property type="nucleotide sequence ID" value="XM_003840577.1"/>
</dbReference>
<dbReference type="Proteomes" id="UP000002668">
    <property type="component" value="Genome"/>
</dbReference>
<gene>
    <name evidence="2" type="ORF">LEMA_P102770.1</name>
</gene>
<dbReference type="AlphaFoldDB" id="E4ZZN0"/>
<reference evidence="3" key="1">
    <citation type="journal article" date="2011" name="Nat. Commun.">
        <title>Effector diversification within compartments of the Leptosphaeria maculans genome affected by Repeat-Induced Point mutations.</title>
        <authorList>
            <person name="Rouxel T."/>
            <person name="Grandaubert J."/>
            <person name="Hane J.K."/>
            <person name="Hoede C."/>
            <person name="van de Wouw A.P."/>
            <person name="Couloux A."/>
            <person name="Dominguez V."/>
            <person name="Anthouard V."/>
            <person name="Bally P."/>
            <person name="Bourras S."/>
            <person name="Cozijnsen A.J."/>
            <person name="Ciuffetti L.M."/>
            <person name="Degrave A."/>
            <person name="Dilmaghani A."/>
            <person name="Duret L."/>
            <person name="Fudal I."/>
            <person name="Goodwin S.B."/>
            <person name="Gout L."/>
            <person name="Glaser N."/>
            <person name="Linglin J."/>
            <person name="Kema G.H.J."/>
            <person name="Lapalu N."/>
            <person name="Lawrence C.B."/>
            <person name="May K."/>
            <person name="Meyer M."/>
            <person name="Ollivier B."/>
            <person name="Poulain J."/>
            <person name="Schoch C.L."/>
            <person name="Simon A."/>
            <person name="Spatafora J.W."/>
            <person name="Stachowiak A."/>
            <person name="Turgeon B.G."/>
            <person name="Tyler B.M."/>
            <person name="Vincent D."/>
            <person name="Weissenbach J."/>
            <person name="Amselem J."/>
            <person name="Quesneville H."/>
            <person name="Oliver R.P."/>
            <person name="Wincker P."/>
            <person name="Balesdent M.-H."/>
            <person name="Howlett B.J."/>
        </authorList>
    </citation>
    <scope>NUCLEOTIDE SEQUENCE [LARGE SCALE GENOMIC DNA]</scope>
    <source>
        <strain evidence="3">JN3 / isolate v23.1.3 / race Av1-4-5-6-7-8</strain>
    </source>
</reference>
<sequence length="248" mass="28117">MYLTQPCLAKGETLQLDHRGLQASGNTQPSKLPKFTMENDYMGNNNPFTAWGWRHLGPVPPLRSLSPPRAIHTSSSLSSPTRFYASTSIFSRPDPIIPTHPLTDLFMTNESTDRPTTPTRRNYFQDIENYNNVVVQPRGPEEVTFMHPESPAHPEENTFMRSESPTGHDEVTSMPPDPPAGLVYDEYESMDVGDEQSIDSFAYADYEAETEETAQNDEVQQLREDLWDLSLSQLRARLRQRKKGVKGN</sequence>
<proteinExistence type="predicted"/>
<dbReference type="GeneID" id="13283543"/>
<protein>
    <submittedName>
        <fullName evidence="2">Predicted protein</fullName>
    </submittedName>
</protein>